<protein>
    <submittedName>
        <fullName evidence="3">Uncharacterized protein</fullName>
    </submittedName>
</protein>
<feature type="region of interest" description="Disordered" evidence="1">
    <location>
        <begin position="72"/>
        <end position="187"/>
    </location>
</feature>
<evidence type="ECO:0000256" key="2">
    <source>
        <dbReference type="SAM" id="Phobius"/>
    </source>
</evidence>
<gene>
    <name evidence="3" type="ORF">FGG08_000715</name>
</gene>
<proteinExistence type="predicted"/>
<dbReference type="AlphaFoldDB" id="A0A9P8L3K5"/>
<evidence type="ECO:0000313" key="3">
    <source>
        <dbReference type="EMBL" id="KAH0545261.1"/>
    </source>
</evidence>
<sequence>MLPGAIGEAIFVVDKSGTAINTSKTILNVFKEARDAYRERKAEINAVRSAELEEKRARKALARARITEIDDGYSVTSRDSRRSKSRRHHGDREGGRGGSGQRHRHRDRDLEYIPERGGLARRHTTASPSISPTSPSFYEGNNRTYRGDLDRSLPPTPTRSRTSPAGIDMDLAYGDVPPPRTPDPTDDEAELASLLTKVNFVLDEAHCLQHSVTTTIANLQKNPDALAAVALTLAEISNLVAKMAPGALAALKGGFPAVFAILASPQFMIAAGVGVGVTVVALGGYKIIKKMQGRNSLPPALGGPTPGPQMAQLEGLDISSIDRWRRGIADVEAQSVGTSVDGEFITPEAHAIRMAVEAQQDRREGARDRGRRRGDSFSVGASSPSERGGGSASGGRKKGGKKGGRGKKGGDEKERKMSKVISLFKHGNSVIA</sequence>
<keyword evidence="2" id="KW-0472">Membrane</keyword>
<organism evidence="3 4">
    <name type="scientific">Glutinoglossum americanum</name>
    <dbReference type="NCBI Taxonomy" id="1670608"/>
    <lineage>
        <taxon>Eukaryota</taxon>
        <taxon>Fungi</taxon>
        <taxon>Dikarya</taxon>
        <taxon>Ascomycota</taxon>
        <taxon>Pezizomycotina</taxon>
        <taxon>Geoglossomycetes</taxon>
        <taxon>Geoglossales</taxon>
        <taxon>Geoglossaceae</taxon>
        <taxon>Glutinoglossum</taxon>
    </lineage>
</organism>
<feature type="compositionally biased region" description="Basic residues" evidence="1">
    <location>
        <begin position="395"/>
        <end position="407"/>
    </location>
</feature>
<dbReference type="OrthoDB" id="5402307at2759"/>
<feature type="transmembrane region" description="Helical" evidence="2">
    <location>
        <begin position="267"/>
        <end position="288"/>
    </location>
</feature>
<dbReference type="Proteomes" id="UP000698800">
    <property type="component" value="Unassembled WGS sequence"/>
</dbReference>
<accession>A0A9P8L3K5</accession>
<dbReference type="EMBL" id="JAGHQL010000008">
    <property type="protein sequence ID" value="KAH0545261.1"/>
    <property type="molecule type" value="Genomic_DNA"/>
</dbReference>
<reference evidence="3" key="1">
    <citation type="submission" date="2021-03" db="EMBL/GenBank/DDBJ databases">
        <title>Comparative genomics and phylogenomic investigation of the class Geoglossomycetes provide insights into ecological specialization and systematics.</title>
        <authorList>
            <person name="Melie T."/>
            <person name="Pirro S."/>
            <person name="Miller A.N."/>
            <person name="Quandt A."/>
        </authorList>
    </citation>
    <scope>NUCLEOTIDE SEQUENCE</scope>
    <source>
        <strain evidence="3">GBOQ0MN5Z8</strain>
    </source>
</reference>
<feature type="compositionally biased region" description="Basic and acidic residues" evidence="1">
    <location>
        <begin position="408"/>
        <end position="417"/>
    </location>
</feature>
<feature type="region of interest" description="Disordered" evidence="1">
    <location>
        <begin position="356"/>
        <end position="432"/>
    </location>
</feature>
<evidence type="ECO:0000256" key="1">
    <source>
        <dbReference type="SAM" id="MobiDB-lite"/>
    </source>
</evidence>
<keyword evidence="2" id="KW-1133">Transmembrane helix</keyword>
<feature type="compositionally biased region" description="Basic and acidic residues" evidence="1">
    <location>
        <begin position="359"/>
        <end position="368"/>
    </location>
</feature>
<comment type="caution">
    <text evidence="3">The sequence shown here is derived from an EMBL/GenBank/DDBJ whole genome shotgun (WGS) entry which is preliminary data.</text>
</comment>
<keyword evidence="2" id="KW-0812">Transmembrane</keyword>
<feature type="compositionally biased region" description="Low complexity" evidence="1">
    <location>
        <begin position="125"/>
        <end position="136"/>
    </location>
</feature>
<evidence type="ECO:0000313" key="4">
    <source>
        <dbReference type="Proteomes" id="UP000698800"/>
    </source>
</evidence>
<name>A0A9P8L3K5_9PEZI</name>
<keyword evidence="4" id="KW-1185">Reference proteome</keyword>